<keyword evidence="4" id="KW-1185">Reference proteome</keyword>
<dbReference type="PANTHER" id="PTHR13078:SF56">
    <property type="entry name" value="PEROXISOMAL MULTIFUNCTIONAL ENZYME TYPE 2"/>
    <property type="match status" value="1"/>
</dbReference>
<dbReference type="InterPro" id="IPR054357">
    <property type="entry name" value="MFE-2_N"/>
</dbReference>
<dbReference type="EMBL" id="JTDI01000006">
    <property type="protein sequence ID" value="KHK90061.1"/>
    <property type="molecule type" value="Genomic_DNA"/>
</dbReference>
<dbReference type="InterPro" id="IPR002539">
    <property type="entry name" value="MaoC-like_dom"/>
</dbReference>
<dbReference type="GO" id="GO:0006635">
    <property type="term" value="P:fatty acid beta-oxidation"/>
    <property type="evidence" value="ECO:0007669"/>
    <property type="project" value="TreeGrafter"/>
</dbReference>
<dbReference type="GO" id="GO:0003857">
    <property type="term" value="F:(3S)-3-hydroxyacyl-CoA dehydrogenase (NAD+) activity"/>
    <property type="evidence" value="ECO:0007669"/>
    <property type="project" value="TreeGrafter"/>
</dbReference>
<evidence type="ECO:0000313" key="4">
    <source>
        <dbReference type="Proteomes" id="UP000031057"/>
    </source>
</evidence>
<dbReference type="AlphaFoldDB" id="A0A0B1ZG50"/>
<dbReference type="GO" id="GO:0044594">
    <property type="term" value="F:17-beta-hydroxysteroid dehydrogenase (NAD+) activity"/>
    <property type="evidence" value="ECO:0007669"/>
    <property type="project" value="TreeGrafter"/>
</dbReference>
<dbReference type="InterPro" id="IPR029069">
    <property type="entry name" value="HotDog_dom_sf"/>
</dbReference>
<reference evidence="3 4" key="1">
    <citation type="submission" date="2014-10" db="EMBL/GenBank/DDBJ databases">
        <title>Genome sequence of Novosphingobium malaysiense MUSC 273(T).</title>
        <authorList>
            <person name="Lee L.-H."/>
        </authorList>
    </citation>
    <scope>NUCLEOTIDE SEQUENCE [LARGE SCALE GENOMIC DNA]</scope>
    <source>
        <strain evidence="3 4">MUSC 273</strain>
    </source>
</reference>
<proteinExistence type="predicted"/>
<gene>
    <name evidence="3" type="ORF">LK12_18795</name>
</gene>
<evidence type="ECO:0000259" key="1">
    <source>
        <dbReference type="Pfam" id="PF01575"/>
    </source>
</evidence>
<comment type="caution">
    <text evidence="3">The sequence shown here is derived from an EMBL/GenBank/DDBJ whole genome shotgun (WGS) entry which is preliminary data.</text>
</comment>
<dbReference type="SUPFAM" id="SSF54637">
    <property type="entry name" value="Thioesterase/thiol ester dehydrase-isomerase"/>
    <property type="match status" value="2"/>
</dbReference>
<evidence type="ECO:0000259" key="2">
    <source>
        <dbReference type="Pfam" id="PF22622"/>
    </source>
</evidence>
<protein>
    <submittedName>
        <fullName evidence="3">Uncharacterized protein</fullName>
    </submittedName>
</protein>
<evidence type="ECO:0000313" key="3">
    <source>
        <dbReference type="EMBL" id="KHK90061.1"/>
    </source>
</evidence>
<dbReference type="STRING" id="1348853.LK12_18795"/>
<organism evidence="3 4">
    <name type="scientific">Novosphingobium malaysiense</name>
    <dbReference type="NCBI Taxonomy" id="1348853"/>
    <lineage>
        <taxon>Bacteria</taxon>
        <taxon>Pseudomonadati</taxon>
        <taxon>Pseudomonadota</taxon>
        <taxon>Alphaproteobacteria</taxon>
        <taxon>Sphingomonadales</taxon>
        <taxon>Sphingomonadaceae</taxon>
        <taxon>Novosphingobium</taxon>
    </lineage>
</organism>
<accession>A0A0B1ZG50</accession>
<feature type="domain" description="Peroxisomal multifunctional enzyme type 2-like N-terminal" evidence="2">
    <location>
        <begin position="13"/>
        <end position="143"/>
    </location>
</feature>
<dbReference type="Pfam" id="PF01575">
    <property type="entry name" value="MaoC_dehydratas"/>
    <property type="match status" value="1"/>
</dbReference>
<sequence length="284" mass="30978">MIGEELVSGTWSWESDRALLYAVGVGAGLDDAQKELHFTTENTPGQPQQVIPTFATLMGLKSDWVERLGWVSEGLSPVGMVHGEQAVTLARPLPVRGSARLSTVLRGVYDKGSGALVVKETRLSLADTGEYLGSTFMRLFAQGKGGFGGPRAPEGEVPWVHPEREPDAIVSLPVGINQSLIYRLSGDRHPHGTQVGRARQDGFERPIFYGLGTFGVACRALLRGLCDGDAAQFGHMEGRFSKPVFPGDRLDTLIWRTIDGALYQVLANGERIVLDRGRFRYLKT</sequence>
<dbReference type="PANTHER" id="PTHR13078">
    <property type="entry name" value="PEROXISOMAL MULTIFUNCTIONAL ENZYME TYPE 2-RELATED"/>
    <property type="match status" value="1"/>
</dbReference>
<name>A0A0B1ZG50_9SPHN</name>
<feature type="domain" description="MaoC-like" evidence="1">
    <location>
        <begin position="162"/>
        <end position="257"/>
    </location>
</feature>
<dbReference type="Proteomes" id="UP000031057">
    <property type="component" value="Unassembled WGS sequence"/>
</dbReference>
<dbReference type="Gene3D" id="3.10.129.10">
    <property type="entry name" value="Hotdog Thioesterase"/>
    <property type="match status" value="1"/>
</dbReference>
<dbReference type="GO" id="GO:0004300">
    <property type="term" value="F:enoyl-CoA hydratase activity"/>
    <property type="evidence" value="ECO:0007669"/>
    <property type="project" value="TreeGrafter"/>
</dbReference>
<dbReference type="Pfam" id="PF22622">
    <property type="entry name" value="MFE-2_hydrat-2_N"/>
    <property type="match status" value="1"/>
</dbReference>